<dbReference type="AlphaFoldDB" id="A0A316FMK2"/>
<protein>
    <submittedName>
        <fullName evidence="1">Uncharacterized protein</fullName>
    </submittedName>
</protein>
<name>A0A316FMK2_9ACTN</name>
<sequence length="130" mass="14979">MYSTNEVIMSYQPMTMAGLAGHLSRETDEKVRWKYVWEFLEEYRWEPADRQPPLFAGEPALTGEPNWDVLLAAIAEQHDLAPPAWTQTRTLETPWFPSSLRSKRMEALVWAPAAFRKHGVYLSARDLEAA</sequence>
<comment type="caution">
    <text evidence="1">The sequence shown here is derived from an EMBL/GenBank/DDBJ whole genome shotgun (WGS) entry which is preliminary data.</text>
</comment>
<evidence type="ECO:0000313" key="2">
    <source>
        <dbReference type="Proteomes" id="UP000245697"/>
    </source>
</evidence>
<organism evidence="1 2">
    <name type="scientific">Actinoplanes xinjiangensis</name>
    <dbReference type="NCBI Taxonomy" id="512350"/>
    <lineage>
        <taxon>Bacteria</taxon>
        <taxon>Bacillati</taxon>
        <taxon>Actinomycetota</taxon>
        <taxon>Actinomycetes</taxon>
        <taxon>Micromonosporales</taxon>
        <taxon>Micromonosporaceae</taxon>
        <taxon>Actinoplanes</taxon>
    </lineage>
</organism>
<evidence type="ECO:0000313" key="1">
    <source>
        <dbReference type="EMBL" id="PWK48906.1"/>
    </source>
</evidence>
<reference evidence="1 2" key="1">
    <citation type="submission" date="2018-05" db="EMBL/GenBank/DDBJ databases">
        <title>Genomic Encyclopedia of Archaeal and Bacterial Type Strains, Phase II (KMG-II): from individual species to whole genera.</title>
        <authorList>
            <person name="Goeker M."/>
        </authorList>
    </citation>
    <scope>NUCLEOTIDE SEQUENCE [LARGE SCALE GENOMIC DNA]</scope>
    <source>
        <strain evidence="1 2">DSM 45184</strain>
    </source>
</reference>
<dbReference type="EMBL" id="QGGR01000005">
    <property type="protein sequence ID" value="PWK48906.1"/>
    <property type="molecule type" value="Genomic_DNA"/>
</dbReference>
<proteinExistence type="predicted"/>
<gene>
    <name evidence="1" type="ORF">BC793_105256</name>
</gene>
<keyword evidence="2" id="KW-1185">Reference proteome</keyword>
<dbReference type="Proteomes" id="UP000245697">
    <property type="component" value="Unassembled WGS sequence"/>
</dbReference>
<accession>A0A316FMK2</accession>